<protein>
    <submittedName>
        <fullName evidence="1">DNA polymerase III subunit delta</fullName>
    </submittedName>
</protein>
<evidence type="ECO:0000313" key="1">
    <source>
        <dbReference type="EMBL" id="MCO0832071.1"/>
    </source>
</evidence>
<evidence type="ECO:0000313" key="2">
    <source>
        <dbReference type="Proteomes" id="UP001523234"/>
    </source>
</evidence>
<dbReference type="PANTHER" id="PTHR11669">
    <property type="entry name" value="REPLICATION FACTOR C / DNA POLYMERASE III GAMMA-TAU SUBUNIT"/>
    <property type="match status" value="1"/>
</dbReference>
<gene>
    <name evidence="1" type="ORF">NFX39_03065</name>
</gene>
<comment type="caution">
    <text evidence="1">The sequence shown here is derived from an EMBL/GenBank/DDBJ whole genome shotgun (WGS) entry which is preliminary data.</text>
</comment>
<name>A0ABT0ZPZ8_9LACO</name>
<accession>A0ABT0ZPZ8</accession>
<organism evidence="1 2">
    <name type="scientific">Fructobacillus apis</name>
    <dbReference type="NCBI Taxonomy" id="2935017"/>
    <lineage>
        <taxon>Bacteria</taxon>
        <taxon>Bacillati</taxon>
        <taxon>Bacillota</taxon>
        <taxon>Bacilli</taxon>
        <taxon>Lactobacillales</taxon>
        <taxon>Lactobacillaceae</taxon>
        <taxon>Fructobacillus</taxon>
    </lineage>
</organism>
<sequence length="320" mass="35341">MAGAKKTTKQAKAQEESAAFELADFLELAEASYPTNVEQFKQAIEEDRRSHLYLLAGAGEEEKLALALRFAAMVLGEDEDTTKRIGLFDHPDLVTVLPEKKGAAIKIAQIRAIVPELTTTALEGDVKVFIIDRVETLTTAAANSLLKFIEEPAGPQLIILLADRVDDVLQTIVSRAQVVHLTPTPEVAAKAAAGLSAFKDDVQPLVFKWFEKAMVRDVSVMGYIQSTLLPAVKEKAEEDEVMLWIQQLARDAFMDKSGTNATLYFPQLAGFYKQIGQRYSAEQLQAALEKTLVFDQLKKVQVSFQSKLEKVALEMAIVLK</sequence>
<dbReference type="RefSeq" id="WP_252442870.1">
    <property type="nucleotide sequence ID" value="NZ_JAMWYK010000002.1"/>
</dbReference>
<dbReference type="SUPFAM" id="SSF52540">
    <property type="entry name" value="P-loop containing nucleoside triphosphate hydrolases"/>
    <property type="match status" value="1"/>
</dbReference>
<dbReference type="Gene3D" id="3.40.50.300">
    <property type="entry name" value="P-loop containing nucleotide triphosphate hydrolases"/>
    <property type="match status" value="1"/>
</dbReference>
<dbReference type="EMBL" id="JAMWYK010000002">
    <property type="protein sequence ID" value="MCO0832071.1"/>
    <property type="molecule type" value="Genomic_DNA"/>
</dbReference>
<dbReference type="PANTHER" id="PTHR11669:SF8">
    <property type="entry name" value="DNA POLYMERASE III SUBUNIT DELTA"/>
    <property type="match status" value="1"/>
</dbReference>
<dbReference type="Pfam" id="PF13177">
    <property type="entry name" value="DNA_pol3_delta2"/>
    <property type="match status" value="1"/>
</dbReference>
<dbReference type="Proteomes" id="UP001523234">
    <property type="component" value="Unassembled WGS sequence"/>
</dbReference>
<dbReference type="InterPro" id="IPR027417">
    <property type="entry name" value="P-loop_NTPase"/>
</dbReference>
<dbReference type="InterPro" id="IPR050238">
    <property type="entry name" value="DNA_Rep/Repair_Clamp_Loader"/>
</dbReference>
<proteinExistence type="predicted"/>
<keyword evidence="2" id="KW-1185">Reference proteome</keyword>
<reference evidence="1 2" key="1">
    <citation type="submission" date="2022-06" db="EMBL/GenBank/DDBJ databases">
        <title>Fructobacillus taiwanensis sp. nov., isolated from the honeybee.</title>
        <authorList>
            <person name="Chen Y.-S."/>
            <person name="Wang L.-T."/>
            <person name="Lee Y.-S."/>
            <person name="Chang Y.-C."/>
            <person name="Wu H.-C."/>
            <person name="Liao C.-Y."/>
            <person name="Chen W.-H."/>
            <person name="Deng J.-N."/>
            <person name="Wang Y.-H."/>
        </authorList>
    </citation>
    <scope>NUCLEOTIDE SEQUENCE [LARGE SCALE GENOMIC DNA]</scope>
    <source>
        <strain evidence="1 2">W13</strain>
    </source>
</reference>